<dbReference type="AlphaFoldDB" id="A0AA39X6G4"/>
<evidence type="ECO:0000256" key="1">
    <source>
        <dbReference type="SAM" id="MobiDB-lite"/>
    </source>
</evidence>
<reference evidence="3" key="1">
    <citation type="submission" date="2023-06" db="EMBL/GenBank/DDBJ databases">
        <title>Genome-scale phylogeny and comparative genomics of the fungal order Sordariales.</title>
        <authorList>
            <consortium name="Lawrence Berkeley National Laboratory"/>
            <person name="Hensen N."/>
            <person name="Bonometti L."/>
            <person name="Westerberg I."/>
            <person name="Brannstrom I.O."/>
            <person name="Guillou S."/>
            <person name="Cros-Aarteil S."/>
            <person name="Calhoun S."/>
            <person name="Haridas S."/>
            <person name="Kuo A."/>
            <person name="Mondo S."/>
            <person name="Pangilinan J."/>
            <person name="Riley R."/>
            <person name="LaButti K."/>
            <person name="Andreopoulos B."/>
            <person name="Lipzen A."/>
            <person name="Chen C."/>
            <person name="Yanf M."/>
            <person name="Daum C."/>
            <person name="Ng V."/>
            <person name="Clum A."/>
            <person name="Steindorff A."/>
            <person name="Ohm R."/>
            <person name="Martin F."/>
            <person name="Silar P."/>
            <person name="Natvig D."/>
            <person name="Lalanne C."/>
            <person name="Gautier V."/>
            <person name="Ament-velasquez S.L."/>
            <person name="Kruys A."/>
            <person name="Hutchinson M.I."/>
            <person name="Powell A.J."/>
            <person name="Barry K."/>
            <person name="Miller A.N."/>
            <person name="Grigoriev I.V."/>
            <person name="Debuchy R."/>
            <person name="Gladieux P."/>
            <person name="Thoren M.H."/>
            <person name="Johannesson H."/>
        </authorList>
    </citation>
    <scope>NUCLEOTIDE SEQUENCE</scope>
    <source>
        <strain evidence="3">SMH3391-2</strain>
    </source>
</reference>
<dbReference type="SMART" id="SM01373">
    <property type="entry name" value="MAGE"/>
    <property type="match status" value="1"/>
</dbReference>
<feature type="region of interest" description="Disordered" evidence="1">
    <location>
        <begin position="1"/>
        <end position="44"/>
    </location>
</feature>
<name>A0AA39X6G4_9PEZI</name>
<dbReference type="Proteomes" id="UP001174934">
    <property type="component" value="Unassembled WGS sequence"/>
</dbReference>
<dbReference type="InterPro" id="IPR041898">
    <property type="entry name" value="MAGE_WH1"/>
</dbReference>
<comment type="caution">
    <text evidence="3">The sequence shown here is derived from an EMBL/GenBank/DDBJ whole genome shotgun (WGS) entry which is preliminary data.</text>
</comment>
<keyword evidence="4" id="KW-1185">Reference proteome</keyword>
<accession>A0AA39X6G4</accession>
<dbReference type="GO" id="GO:0005634">
    <property type="term" value="C:nucleus"/>
    <property type="evidence" value="ECO:0007669"/>
    <property type="project" value="TreeGrafter"/>
</dbReference>
<dbReference type="InterPro" id="IPR002190">
    <property type="entry name" value="MHD_dom"/>
</dbReference>
<evidence type="ECO:0000259" key="2">
    <source>
        <dbReference type="SMART" id="SM01373"/>
    </source>
</evidence>
<dbReference type="GO" id="GO:0006281">
    <property type="term" value="P:DNA repair"/>
    <property type="evidence" value="ECO:0007669"/>
    <property type="project" value="TreeGrafter"/>
</dbReference>
<proteinExistence type="predicted"/>
<dbReference type="Pfam" id="PF01454">
    <property type="entry name" value="MAGE"/>
    <property type="match status" value="1"/>
</dbReference>
<organism evidence="3 4">
    <name type="scientific">Bombardia bombarda</name>
    <dbReference type="NCBI Taxonomy" id="252184"/>
    <lineage>
        <taxon>Eukaryota</taxon>
        <taxon>Fungi</taxon>
        <taxon>Dikarya</taxon>
        <taxon>Ascomycota</taxon>
        <taxon>Pezizomycotina</taxon>
        <taxon>Sordariomycetes</taxon>
        <taxon>Sordariomycetidae</taxon>
        <taxon>Sordariales</taxon>
        <taxon>Lasiosphaeriaceae</taxon>
        <taxon>Bombardia</taxon>
    </lineage>
</organism>
<sequence>MPPIQRRRQQAVEEDEDEESQHYIQNDENDGSDADDRMAGVERDESSQLIKKLVRYALSCEYSRTPIRRDGIKEKVLGPNGREFKKVFAGAQKQLRATFGMEMVELPTKDRNLLTADQKRKAAKTQTQKEPTSNSYMLVSTLPEAYRSPAILSPSKVQSADGEASYVALYTLIITVIALSDGELSDPRFRRHLARLNAAENMPSLNPNDENAPSEKTELVLQRMIRQGYLVKVVGTKNQGDEDSITWHIGPRGKMEVTNESIAGVIRTVYGGSSDELEKKLQVSLKVKDRKPANAAAQVEEEEEEEQEQEQASPSRGRRRSNRAATEEEDDE</sequence>
<dbReference type="InterPro" id="IPR041899">
    <property type="entry name" value="MAGE_WH2"/>
</dbReference>
<protein>
    <submittedName>
        <fullName evidence="3">MAGE family-domain-containing protein</fullName>
    </submittedName>
</protein>
<dbReference type="EMBL" id="JAULSR010000002">
    <property type="protein sequence ID" value="KAK0628171.1"/>
    <property type="molecule type" value="Genomic_DNA"/>
</dbReference>
<dbReference type="Gene3D" id="1.10.10.1200">
    <property type="entry name" value="MAGE homology domain, winged helix WH1 motif"/>
    <property type="match status" value="1"/>
</dbReference>
<dbReference type="InterPro" id="IPR037445">
    <property type="entry name" value="MAGE"/>
</dbReference>
<dbReference type="PANTHER" id="PTHR11736:SF14">
    <property type="entry name" value="NSE3 HOMOLOG, SMC5-SMC6 COMPLEX COMPONENT"/>
    <property type="match status" value="1"/>
</dbReference>
<feature type="domain" description="MAGE" evidence="2">
    <location>
        <begin position="53"/>
        <end position="262"/>
    </location>
</feature>
<gene>
    <name evidence="3" type="ORF">B0T17DRAFT_522007</name>
</gene>
<dbReference type="PANTHER" id="PTHR11736">
    <property type="entry name" value="MELANOMA-ASSOCIATED ANTIGEN MAGE ANTIGEN"/>
    <property type="match status" value="1"/>
</dbReference>
<feature type="region of interest" description="Disordered" evidence="1">
    <location>
        <begin position="288"/>
        <end position="332"/>
    </location>
</feature>
<evidence type="ECO:0000313" key="4">
    <source>
        <dbReference type="Proteomes" id="UP001174934"/>
    </source>
</evidence>
<evidence type="ECO:0000313" key="3">
    <source>
        <dbReference type="EMBL" id="KAK0628171.1"/>
    </source>
</evidence>
<feature type="compositionally biased region" description="Acidic residues" evidence="1">
    <location>
        <begin position="299"/>
        <end position="309"/>
    </location>
</feature>
<dbReference type="Gene3D" id="1.10.10.1210">
    <property type="entry name" value="MAGE homology domain, winged helix WH2 motif"/>
    <property type="match status" value="1"/>
</dbReference>
<feature type="compositionally biased region" description="Basic and acidic residues" evidence="1">
    <location>
        <begin position="34"/>
        <end position="44"/>
    </location>
</feature>